<feature type="transmembrane region" description="Helical" evidence="6">
    <location>
        <begin position="265"/>
        <end position="282"/>
    </location>
</feature>
<name>A0A495D0F7_9PROT</name>
<feature type="transmembrane region" description="Helical" evidence="6">
    <location>
        <begin position="302"/>
        <end position="326"/>
    </location>
</feature>
<feature type="transmembrane region" description="Helical" evidence="6">
    <location>
        <begin position="338"/>
        <end position="360"/>
    </location>
</feature>
<keyword evidence="5 6" id="KW-0472">Membrane</keyword>
<keyword evidence="6" id="KW-0739">Sodium transport</keyword>
<dbReference type="OMA" id="HGFGIPM"/>
<evidence type="ECO:0000313" key="7">
    <source>
        <dbReference type="EMBL" id="RKQ94269.1"/>
    </source>
</evidence>
<dbReference type="GO" id="GO:0006885">
    <property type="term" value="P:regulation of pH"/>
    <property type="evidence" value="ECO:0007669"/>
    <property type="project" value="UniProtKB-UniRule"/>
</dbReference>
<feature type="transmembrane region" description="Helical" evidence="6">
    <location>
        <begin position="109"/>
        <end position="127"/>
    </location>
</feature>
<evidence type="ECO:0000313" key="8">
    <source>
        <dbReference type="Proteomes" id="UP000273675"/>
    </source>
</evidence>
<dbReference type="InterPro" id="IPR023171">
    <property type="entry name" value="Na/H_antiporter_dom_sf"/>
</dbReference>
<feature type="transmembrane region" description="Helical" evidence="6">
    <location>
        <begin position="70"/>
        <end position="88"/>
    </location>
</feature>
<keyword evidence="6" id="KW-0050">Antiport</keyword>
<gene>
    <name evidence="6" type="primary">nhaA</name>
    <name evidence="7" type="ORF">C7435_3244</name>
</gene>
<dbReference type="NCBIfam" id="NF007112">
    <property type="entry name" value="PRK09561.1"/>
    <property type="match status" value="1"/>
</dbReference>
<reference evidence="7 8" key="1">
    <citation type="submission" date="2018-10" db="EMBL/GenBank/DDBJ databases">
        <title>Genomic Encyclopedia of Type Strains, Phase IV (KMG-IV): sequencing the most valuable type-strain genomes for metagenomic binning, comparative biology and taxonomic classification.</title>
        <authorList>
            <person name="Goeker M."/>
        </authorList>
    </citation>
    <scope>NUCLEOTIDE SEQUENCE [LARGE SCALE GENOMIC DNA]</scope>
    <source>
        <strain evidence="7 8">DSM 4734</strain>
    </source>
</reference>
<evidence type="ECO:0000256" key="5">
    <source>
        <dbReference type="ARBA" id="ARBA00023136"/>
    </source>
</evidence>
<dbReference type="Proteomes" id="UP000273675">
    <property type="component" value="Unassembled WGS sequence"/>
</dbReference>
<sequence>MTKNSTECSPANQTGLERVLRSPAIAGLVLLVSMLVAFFWVNSPFADSYEAIHHAPAAISIGSFELAKPLILWINEGLMIVFFFLIGLEIKREVFEGQLSSPKQIALPAFAALGGMLVPAAIFLAFNNGSEEYVRGWAVPAATDIVLALALLAMLGSRVPIALKVFLTALAIFDDFGTLVIIALAYSEGLSLPSLLMAALGTLALIVLNRLRVASLTAYVLVGVFVWVSVLESGVHSTLAGVIIAWCIPMRVSGREFLHKIEHDLSPWVALLIVPLFAFFNAGIDLGGVDFETFFGPLGLGIILGLFVGKQVGVMLGVGLAVVLRIGARPIEVSWGHLYGAALLSGVGFTMSLFVAGLAFEQPGAVLTVNLAVVVGSVLSATGGLVVLARSYQTSPSLANAPD</sequence>
<dbReference type="EMBL" id="RBIM01000008">
    <property type="protein sequence ID" value="RKQ94269.1"/>
    <property type="molecule type" value="Genomic_DNA"/>
</dbReference>
<keyword evidence="3 6" id="KW-0812">Transmembrane</keyword>
<feature type="transmembrane region" description="Helical" evidence="6">
    <location>
        <begin position="133"/>
        <end position="153"/>
    </location>
</feature>
<dbReference type="NCBIfam" id="TIGR00773">
    <property type="entry name" value="NhaA"/>
    <property type="match status" value="1"/>
</dbReference>
<dbReference type="PANTHER" id="PTHR30341:SF0">
    <property type="entry name" value="NA(+)_H(+) ANTIPORTER NHAA"/>
    <property type="match status" value="1"/>
</dbReference>
<dbReference type="RefSeq" id="WP_011644273.1">
    <property type="nucleotide sequence ID" value="NZ_JADFAN010000002.1"/>
</dbReference>
<keyword evidence="2 6" id="KW-1003">Cell membrane</keyword>
<keyword evidence="6" id="KW-0915">Sodium</keyword>
<dbReference type="Gene3D" id="1.20.1530.10">
    <property type="entry name" value="Na+/H+ antiporter like domain"/>
    <property type="match status" value="1"/>
</dbReference>
<comment type="similarity">
    <text evidence="6">Belongs to the NhaA Na(+)/H(+) (TC 2.A.33) antiporter family.</text>
</comment>
<dbReference type="AlphaFoldDB" id="A0A495D0F7"/>
<feature type="transmembrane region" description="Helical" evidence="6">
    <location>
        <begin position="165"/>
        <end position="186"/>
    </location>
</feature>
<evidence type="ECO:0000256" key="1">
    <source>
        <dbReference type="ARBA" id="ARBA00004429"/>
    </source>
</evidence>
<keyword evidence="6" id="KW-0406">Ion transport</keyword>
<comment type="caution">
    <text evidence="7">The sequence shown here is derived from an EMBL/GenBank/DDBJ whole genome shotgun (WGS) entry which is preliminary data.</text>
</comment>
<evidence type="ECO:0000256" key="3">
    <source>
        <dbReference type="ARBA" id="ARBA00022692"/>
    </source>
</evidence>
<organism evidence="7 8">
    <name type="scientific">Maricaulis maris</name>
    <dbReference type="NCBI Taxonomy" id="74318"/>
    <lineage>
        <taxon>Bacteria</taxon>
        <taxon>Pseudomonadati</taxon>
        <taxon>Pseudomonadota</taxon>
        <taxon>Alphaproteobacteria</taxon>
        <taxon>Maricaulales</taxon>
        <taxon>Maricaulaceae</taxon>
        <taxon>Maricaulis</taxon>
    </lineage>
</organism>
<comment type="catalytic activity">
    <reaction evidence="6">
        <text>Na(+)(in) + 2 H(+)(out) = Na(+)(out) + 2 H(+)(in)</text>
        <dbReference type="Rhea" id="RHEA:29251"/>
        <dbReference type="ChEBI" id="CHEBI:15378"/>
        <dbReference type="ChEBI" id="CHEBI:29101"/>
    </reaction>
</comment>
<dbReference type="SMR" id="A0A495D0F7"/>
<comment type="function">
    <text evidence="6">Na(+)/H(+) antiporter that extrudes sodium in exchange for external protons.</text>
</comment>
<keyword evidence="4 6" id="KW-1133">Transmembrane helix</keyword>
<evidence type="ECO:0000256" key="6">
    <source>
        <dbReference type="HAMAP-Rule" id="MF_01844"/>
    </source>
</evidence>
<dbReference type="NCBIfam" id="NF007111">
    <property type="entry name" value="PRK09560.1"/>
    <property type="match status" value="1"/>
</dbReference>
<dbReference type="OrthoDB" id="9808135at2"/>
<feature type="transmembrane region" description="Helical" evidence="6">
    <location>
        <begin position="20"/>
        <end position="41"/>
    </location>
</feature>
<dbReference type="InterPro" id="IPR004670">
    <property type="entry name" value="NhaA"/>
</dbReference>
<feature type="transmembrane region" description="Helical" evidence="6">
    <location>
        <begin position="366"/>
        <end position="388"/>
    </location>
</feature>
<proteinExistence type="inferred from homology"/>
<dbReference type="GO" id="GO:0015385">
    <property type="term" value="F:sodium:proton antiporter activity"/>
    <property type="evidence" value="ECO:0007669"/>
    <property type="project" value="UniProtKB-UniRule"/>
</dbReference>
<keyword evidence="6" id="KW-0813">Transport</keyword>
<feature type="transmembrane region" description="Helical" evidence="6">
    <location>
        <begin position="192"/>
        <end position="208"/>
    </location>
</feature>
<comment type="subcellular location">
    <subcellularLocation>
        <location evidence="1">Cell inner membrane</location>
        <topology evidence="1">Multi-pass membrane protein</topology>
    </subcellularLocation>
    <subcellularLocation>
        <location evidence="6">Cell membrane</location>
        <topology evidence="6">Multi-pass membrane protein</topology>
    </subcellularLocation>
</comment>
<protein>
    <recommendedName>
        <fullName evidence="6">Na(+)/H(+) antiporter NhaA</fullName>
    </recommendedName>
    <alternativeName>
        <fullName evidence="6">Sodium/proton antiporter NhaA</fullName>
    </alternativeName>
</protein>
<accession>A0A495D0F7</accession>
<evidence type="ECO:0000256" key="4">
    <source>
        <dbReference type="ARBA" id="ARBA00022989"/>
    </source>
</evidence>
<evidence type="ECO:0000256" key="2">
    <source>
        <dbReference type="ARBA" id="ARBA00022475"/>
    </source>
</evidence>
<dbReference type="GO" id="GO:0005886">
    <property type="term" value="C:plasma membrane"/>
    <property type="evidence" value="ECO:0007669"/>
    <property type="project" value="UniProtKB-SubCell"/>
</dbReference>
<dbReference type="PANTHER" id="PTHR30341">
    <property type="entry name" value="SODIUM ION/PROTON ANTIPORTER NHAA-RELATED"/>
    <property type="match status" value="1"/>
</dbReference>
<dbReference type="HAMAP" id="MF_01844">
    <property type="entry name" value="NhaA"/>
    <property type="match status" value="1"/>
</dbReference>
<dbReference type="Pfam" id="PF06965">
    <property type="entry name" value="Na_H_antiport_1"/>
    <property type="match status" value="1"/>
</dbReference>